<dbReference type="EMBL" id="LC625835">
    <property type="protein sequence ID" value="BCU03682.1"/>
    <property type="molecule type" value="Genomic_DNA"/>
</dbReference>
<protein>
    <recommendedName>
        <fullName evidence="1">DNA-directed RNA polymerase</fullName>
        <ecNumber evidence="1">2.7.7.6</ecNumber>
    </recommendedName>
</protein>
<reference evidence="10" key="1">
    <citation type="submission" date="2021-04" db="EMBL/GenBank/DDBJ databases">
        <title>Draft Genome Sequence of Pandoravirus japonicus, Isolated from the Sabaishi River of Niigata, Japan.</title>
        <authorList>
            <person name="Hosokawa N."/>
            <person name="Takahashi H."/>
            <person name="Aoki K."/>
            <person name="Takemura M."/>
        </authorList>
    </citation>
    <scope>NUCLEOTIDE SEQUENCE</scope>
</reference>
<evidence type="ECO:0000256" key="6">
    <source>
        <dbReference type="ARBA" id="ARBA00023000"/>
    </source>
</evidence>
<dbReference type="PRINTS" id="PR00379">
    <property type="entry name" value="INTEIN"/>
</dbReference>
<evidence type="ECO:0000256" key="7">
    <source>
        <dbReference type="ARBA" id="ARBA00023163"/>
    </source>
</evidence>
<dbReference type="GO" id="GO:0006351">
    <property type="term" value="P:DNA-templated transcription"/>
    <property type="evidence" value="ECO:0007669"/>
    <property type="project" value="InterPro"/>
</dbReference>
<dbReference type="InterPro" id="IPR015712">
    <property type="entry name" value="DNA-dir_RNA_pol_su2"/>
</dbReference>
<dbReference type="InterPro" id="IPR004042">
    <property type="entry name" value="Intein_endonuc_central"/>
</dbReference>
<keyword evidence="5" id="KW-0068">Autocatalytic cleavage</keyword>
<dbReference type="CDD" id="cd00081">
    <property type="entry name" value="Hint"/>
    <property type="match status" value="1"/>
</dbReference>
<evidence type="ECO:0000256" key="8">
    <source>
        <dbReference type="SAM" id="MobiDB-lite"/>
    </source>
</evidence>
<dbReference type="InterPro" id="IPR003586">
    <property type="entry name" value="Hint_dom_C"/>
</dbReference>
<keyword evidence="2" id="KW-0240">DNA-directed RNA polymerase</keyword>
<evidence type="ECO:0000313" key="10">
    <source>
        <dbReference type="EMBL" id="BCU03682.1"/>
    </source>
</evidence>
<keyword evidence="3" id="KW-0808">Transferase</keyword>
<dbReference type="SUPFAM" id="SSF64484">
    <property type="entry name" value="beta and beta-prime subunits of DNA dependent RNA-polymerase"/>
    <property type="match status" value="1"/>
</dbReference>
<evidence type="ECO:0000256" key="1">
    <source>
        <dbReference type="ARBA" id="ARBA00012418"/>
    </source>
</evidence>
<feature type="region of interest" description="Disordered" evidence="8">
    <location>
        <begin position="616"/>
        <end position="647"/>
    </location>
</feature>
<evidence type="ECO:0000256" key="3">
    <source>
        <dbReference type="ARBA" id="ARBA00022679"/>
    </source>
</evidence>
<dbReference type="Proteomes" id="UP001253637">
    <property type="component" value="Segment"/>
</dbReference>
<dbReference type="Gene3D" id="3.10.28.10">
    <property type="entry name" value="Homing endonucleases"/>
    <property type="match status" value="1"/>
</dbReference>
<keyword evidence="4" id="KW-0548">Nucleotidyltransferase</keyword>
<dbReference type="GO" id="GO:0000428">
    <property type="term" value="C:DNA-directed RNA polymerase complex"/>
    <property type="evidence" value="ECO:0007669"/>
    <property type="project" value="UniProtKB-KW"/>
</dbReference>
<feature type="compositionally biased region" description="Basic and acidic residues" evidence="8">
    <location>
        <begin position="630"/>
        <end position="640"/>
    </location>
</feature>
<dbReference type="PANTHER" id="PTHR20856">
    <property type="entry name" value="DNA-DIRECTED RNA POLYMERASE I SUBUNIT 2"/>
    <property type="match status" value="1"/>
</dbReference>
<feature type="domain" description="DOD-type homing endonuclease" evidence="9">
    <location>
        <begin position="108"/>
        <end position="271"/>
    </location>
</feature>
<dbReference type="EC" id="2.7.7.6" evidence="1"/>
<dbReference type="Gene3D" id="2.170.16.10">
    <property type="entry name" value="Hedgehog/Intein (Hint) domain"/>
    <property type="match status" value="2"/>
</dbReference>
<evidence type="ECO:0000256" key="5">
    <source>
        <dbReference type="ARBA" id="ARBA00022813"/>
    </source>
</evidence>
<proteinExistence type="predicted"/>
<dbReference type="PROSITE" id="PS50818">
    <property type="entry name" value="INTEIN_C_TER"/>
    <property type="match status" value="1"/>
</dbReference>
<keyword evidence="6" id="KW-0651">Protein splicing</keyword>
<organism evidence="10 11">
    <name type="scientific">Pandoravirus japonicus</name>
    <dbReference type="NCBI Taxonomy" id="2823154"/>
    <lineage>
        <taxon>Viruses</taxon>
        <taxon>Pandoravirus</taxon>
    </lineage>
</organism>
<dbReference type="GO" id="GO:0003677">
    <property type="term" value="F:DNA binding"/>
    <property type="evidence" value="ECO:0007669"/>
    <property type="project" value="InterPro"/>
</dbReference>
<dbReference type="Gene3D" id="3.90.1800.10">
    <property type="entry name" value="RNA polymerase alpha subunit dimerisation domain"/>
    <property type="match status" value="1"/>
</dbReference>
<dbReference type="PROSITE" id="PS50819">
    <property type="entry name" value="INTEIN_ENDONUCLEASE"/>
    <property type="match status" value="1"/>
</dbReference>
<evidence type="ECO:0000256" key="4">
    <source>
        <dbReference type="ARBA" id="ARBA00022695"/>
    </source>
</evidence>
<name>A0A811BS74_9VIRU</name>
<evidence type="ECO:0000256" key="2">
    <source>
        <dbReference type="ARBA" id="ARBA00022478"/>
    </source>
</evidence>
<dbReference type="InterPro" id="IPR007641">
    <property type="entry name" value="RNA_pol_Rpb2_7"/>
</dbReference>
<dbReference type="Pfam" id="PF04560">
    <property type="entry name" value="RNA_pol_Rpb2_7"/>
    <property type="match status" value="1"/>
</dbReference>
<dbReference type="SMART" id="SM00305">
    <property type="entry name" value="HintC"/>
    <property type="match status" value="1"/>
</dbReference>
<dbReference type="NCBIfam" id="TIGR01443">
    <property type="entry name" value="intein_Cterm"/>
    <property type="match status" value="1"/>
</dbReference>
<dbReference type="SUPFAM" id="SSF51294">
    <property type="entry name" value="Hedgehog/intein (Hint) domain"/>
    <property type="match status" value="1"/>
</dbReference>
<dbReference type="GO" id="GO:0003899">
    <property type="term" value="F:DNA-directed RNA polymerase activity"/>
    <property type="evidence" value="ECO:0007669"/>
    <property type="project" value="UniProtKB-EC"/>
</dbReference>
<dbReference type="InterPro" id="IPR006142">
    <property type="entry name" value="INTEIN"/>
</dbReference>
<dbReference type="GO" id="GO:0016539">
    <property type="term" value="P:intein-mediated protein splicing"/>
    <property type="evidence" value="ECO:0007669"/>
    <property type="project" value="InterPro"/>
</dbReference>
<dbReference type="InterPro" id="IPR036844">
    <property type="entry name" value="Hint_dom_sf"/>
</dbReference>
<dbReference type="GO" id="GO:0004519">
    <property type="term" value="F:endonuclease activity"/>
    <property type="evidence" value="ECO:0007669"/>
    <property type="project" value="InterPro"/>
</dbReference>
<dbReference type="InterPro" id="IPR030934">
    <property type="entry name" value="Intein_C"/>
</dbReference>
<accession>A0A811BS74</accession>
<keyword evidence="7" id="KW-0804">Transcription</keyword>
<evidence type="ECO:0000313" key="11">
    <source>
        <dbReference type="Proteomes" id="UP001253637"/>
    </source>
</evidence>
<evidence type="ECO:0000259" key="9">
    <source>
        <dbReference type="PROSITE" id="PS50819"/>
    </source>
</evidence>
<dbReference type="GO" id="GO:0032549">
    <property type="term" value="F:ribonucleoside binding"/>
    <property type="evidence" value="ECO:0007669"/>
    <property type="project" value="InterPro"/>
</dbReference>
<sequence length="705" mass="78368">MVAARRTVRVRSFDETKDGVEHDQAIGFADKGVRQCVRVYLEDGSHVDSTADHRFLCADGEWRAAKDLTGCRVNKGAEPPLIDLEAEMAALDTNEPREFDRSMALFRILGWVLTDGHIPVNKQDDWVLYMDHEIDANTMLDDIELLSGRRPPMRLSPDRGYGSSCHIRLPAAISELLENFADDDIIRDRRATQPARWPAPLLSAECPLPLLREFVAALFGGDGTCPYLAMHRGKRDQLTSIGFSQSKVKRHVASLEALMGQLKAMLVRLGIEASAITIRTSRATRSRVEFAENGYVPLHPDRDFYEVHLHIDVSQLEAFHDRIGFRHCAHKATRLEAAVSYYRLRRNVQRQTNWVVERVKQLSGTTAGLNGTRAQFIAKDKVNTNQKRRQGRLTMRQAVRQAHAELRAIEPVYNDHYSLPNCEMIVDRLKVVRKNGQAPKMAHKHFPKAADYLKSIGADLFFTGDNDKLIYGVGRDRDTLPAMRLKVLDVRPIGDRAVYDIEVAKNHNFLANGVVAHNCIISHGASQFLLERLFEQSDAYSTVVCAACGLLAIPAKPKNAPVVGMAVRGYDEPHCRVCDTGAHVREVKMPYACKLLVQELMACCVAFRFRFDAPPTTTTPRANETAAGQGHDRECTKGDANDDGDDMDECIAPRIEGAGPDGSVLAALPLPAVDGILGRIETLLRAAGAAPNKRKRDDDRDGCGS</sequence>
<dbReference type="InterPro" id="IPR027434">
    <property type="entry name" value="Homing_endonucl"/>
</dbReference>